<dbReference type="Pfam" id="PF03922">
    <property type="entry name" value="OmpW"/>
    <property type="match status" value="1"/>
</dbReference>
<sequence length="213" mass="23009">MTKNIFLLSLITTTGILAAIPAQARDLGDSWVSKERFQIRARVLGVLPDEDSDVNIGGDASVGDAVTPELDLTYFITPHIALEAIAATAQHKLTYTGDADIGDTWILPPTVTLQYHFTPDSTFSPYVGAGVNYSYFYGEESGTGFDDLDVEGGFGWALQAGADIWMNENWGLNLDVKKLFLDVDAKVNAGGTPVRADVDLDPWIVGAGVSFRF</sequence>
<feature type="chain" id="PRO_5015967602" evidence="1">
    <location>
        <begin position="25"/>
        <end position="213"/>
    </location>
</feature>
<evidence type="ECO:0000313" key="2">
    <source>
        <dbReference type="EMBL" id="PZQ44496.1"/>
    </source>
</evidence>
<dbReference type="GO" id="GO:0055085">
    <property type="term" value="P:transmembrane transport"/>
    <property type="evidence" value="ECO:0007669"/>
    <property type="project" value="TreeGrafter"/>
</dbReference>
<evidence type="ECO:0000256" key="1">
    <source>
        <dbReference type="SAM" id="SignalP"/>
    </source>
</evidence>
<dbReference type="PANTHER" id="PTHR36920:SF1">
    <property type="entry name" value="OUTER MEMBRANE PROTEIN W"/>
    <property type="match status" value="1"/>
</dbReference>
<accession>A0A2W5MTF1</accession>
<protein>
    <submittedName>
        <fullName evidence="2">OmpW family protein</fullName>
    </submittedName>
</protein>
<dbReference type="InterPro" id="IPR011250">
    <property type="entry name" value="OMP/PagP_B-barrel"/>
</dbReference>
<organism evidence="2 3">
    <name type="scientific">Micavibrio aeruginosavorus</name>
    <dbReference type="NCBI Taxonomy" id="349221"/>
    <lineage>
        <taxon>Bacteria</taxon>
        <taxon>Pseudomonadati</taxon>
        <taxon>Bdellovibrionota</taxon>
        <taxon>Bdellovibrionia</taxon>
        <taxon>Bdellovibrionales</taxon>
        <taxon>Pseudobdellovibrionaceae</taxon>
        <taxon>Micavibrio</taxon>
    </lineage>
</organism>
<gene>
    <name evidence="2" type="ORF">DI551_10025</name>
</gene>
<dbReference type="EMBL" id="QFQB01000090">
    <property type="protein sequence ID" value="PZQ44496.1"/>
    <property type="molecule type" value="Genomic_DNA"/>
</dbReference>
<feature type="signal peptide" evidence="1">
    <location>
        <begin position="1"/>
        <end position="24"/>
    </location>
</feature>
<dbReference type="SUPFAM" id="SSF56925">
    <property type="entry name" value="OMPA-like"/>
    <property type="match status" value="1"/>
</dbReference>
<dbReference type="GO" id="GO:0019867">
    <property type="term" value="C:outer membrane"/>
    <property type="evidence" value="ECO:0007669"/>
    <property type="project" value="InterPro"/>
</dbReference>
<dbReference type="AlphaFoldDB" id="A0A2W5MTF1"/>
<dbReference type="Proteomes" id="UP000249417">
    <property type="component" value="Unassembled WGS sequence"/>
</dbReference>
<dbReference type="InterPro" id="IPR005618">
    <property type="entry name" value="OMPW"/>
</dbReference>
<evidence type="ECO:0000313" key="3">
    <source>
        <dbReference type="Proteomes" id="UP000249417"/>
    </source>
</evidence>
<dbReference type="Gene3D" id="2.40.160.20">
    <property type="match status" value="1"/>
</dbReference>
<keyword evidence="1" id="KW-0732">Signal</keyword>
<name>A0A2W5MTF1_9BACT</name>
<comment type="caution">
    <text evidence="2">The sequence shown here is derived from an EMBL/GenBank/DDBJ whole genome shotgun (WGS) entry which is preliminary data.</text>
</comment>
<dbReference type="PANTHER" id="PTHR36920">
    <property type="match status" value="1"/>
</dbReference>
<reference evidence="2 3" key="1">
    <citation type="submission" date="2017-08" db="EMBL/GenBank/DDBJ databases">
        <title>Infants hospitalized years apart are colonized by the same room-sourced microbial strains.</title>
        <authorList>
            <person name="Brooks B."/>
            <person name="Olm M.R."/>
            <person name="Firek B.A."/>
            <person name="Baker R."/>
            <person name="Thomas B.C."/>
            <person name="Morowitz M.J."/>
            <person name="Banfield J.F."/>
        </authorList>
    </citation>
    <scope>NUCLEOTIDE SEQUENCE [LARGE SCALE GENOMIC DNA]</scope>
    <source>
        <strain evidence="2">S2_005_002_R2_29</strain>
    </source>
</reference>
<proteinExistence type="predicted"/>